<accession>A0A941ELF2</accession>
<dbReference type="EMBL" id="JAGSOG010000040">
    <property type="protein sequence ID" value="MBR7833807.1"/>
    <property type="molecule type" value="Genomic_DNA"/>
</dbReference>
<organism evidence="2 3">
    <name type="scientific">Actinospica durhamensis</name>
    <dbReference type="NCBI Taxonomy" id="1508375"/>
    <lineage>
        <taxon>Bacteria</taxon>
        <taxon>Bacillati</taxon>
        <taxon>Actinomycetota</taxon>
        <taxon>Actinomycetes</taxon>
        <taxon>Catenulisporales</taxon>
        <taxon>Actinospicaceae</taxon>
        <taxon>Actinospica</taxon>
    </lineage>
</organism>
<keyword evidence="1" id="KW-1133">Transmembrane helix</keyword>
<dbReference type="AlphaFoldDB" id="A0A941ELF2"/>
<evidence type="ECO:0008006" key="4">
    <source>
        <dbReference type="Google" id="ProtNLM"/>
    </source>
</evidence>
<reference evidence="2" key="1">
    <citation type="submission" date="2021-04" db="EMBL/GenBank/DDBJ databases">
        <title>Genome based classification of Actinospica acidithermotolerans sp. nov., an actinobacterium isolated from an Indonesian hot spring.</title>
        <authorList>
            <person name="Kusuma A.B."/>
            <person name="Putra K.E."/>
            <person name="Nafisah S."/>
            <person name="Loh J."/>
            <person name="Nouioui I."/>
            <person name="Goodfellow M."/>
        </authorList>
    </citation>
    <scope>NUCLEOTIDE SEQUENCE</scope>
    <source>
        <strain evidence="2">CSCA 57</strain>
    </source>
</reference>
<gene>
    <name evidence="2" type="ORF">KDL01_11055</name>
</gene>
<feature type="transmembrane region" description="Helical" evidence="1">
    <location>
        <begin position="147"/>
        <end position="168"/>
    </location>
</feature>
<evidence type="ECO:0000313" key="2">
    <source>
        <dbReference type="EMBL" id="MBR7833807.1"/>
    </source>
</evidence>
<feature type="transmembrane region" description="Helical" evidence="1">
    <location>
        <begin position="15"/>
        <end position="35"/>
    </location>
</feature>
<dbReference type="RefSeq" id="WP_212528328.1">
    <property type="nucleotide sequence ID" value="NZ_JAGSOG010000040.1"/>
</dbReference>
<evidence type="ECO:0000256" key="1">
    <source>
        <dbReference type="SAM" id="Phobius"/>
    </source>
</evidence>
<sequence>MANAEQPTRSRRTDYAGAVYGSMLAASVAATAGAGGGDLSAARMAGILIVTGVVFWAAHVYADLSGERQLDAERGQTWSFEEISRVARHEWGLVEAAVLPAVAVMAASALGLGLLGYAWVGLIVAVAQQVTWACVGAVRAGVKPLQVVIEGLINVLLGLIIVEAKVAVGH</sequence>
<evidence type="ECO:0000313" key="3">
    <source>
        <dbReference type="Proteomes" id="UP000675781"/>
    </source>
</evidence>
<comment type="caution">
    <text evidence="2">The sequence shown here is derived from an EMBL/GenBank/DDBJ whole genome shotgun (WGS) entry which is preliminary data.</text>
</comment>
<name>A0A941ELF2_9ACTN</name>
<protein>
    <recommendedName>
        <fullName evidence="4">Integral membrane protein</fullName>
    </recommendedName>
</protein>
<dbReference type="Proteomes" id="UP000675781">
    <property type="component" value="Unassembled WGS sequence"/>
</dbReference>
<keyword evidence="3" id="KW-1185">Reference proteome</keyword>
<keyword evidence="1" id="KW-0812">Transmembrane</keyword>
<proteinExistence type="predicted"/>
<keyword evidence="1" id="KW-0472">Membrane</keyword>
<feature type="transmembrane region" description="Helical" evidence="1">
    <location>
        <begin position="41"/>
        <end position="62"/>
    </location>
</feature>